<reference evidence="6 7" key="2">
    <citation type="journal article" date="2016" name="ISME J.">
        <title>Characterization of the first cultured representative of Verrucomicrobia subdivision 5 indicates the proposal of a novel phylum.</title>
        <authorList>
            <person name="Spring S."/>
            <person name="Bunk B."/>
            <person name="Sproer C."/>
            <person name="Schumann P."/>
            <person name="Rohde M."/>
            <person name="Tindall B.J."/>
            <person name="Klenk H.P."/>
        </authorList>
    </citation>
    <scope>NUCLEOTIDE SEQUENCE [LARGE SCALE GENOMIC DNA]</scope>
    <source>
        <strain evidence="6 7">L21-Fru-AB</strain>
    </source>
</reference>
<dbReference type="AlphaFoldDB" id="A0A0G3EFA4"/>
<dbReference type="EMBL" id="CP010904">
    <property type="protein sequence ID" value="AKJ64107.1"/>
    <property type="molecule type" value="Genomic_DNA"/>
</dbReference>
<accession>A0A0G3EFA4</accession>
<dbReference type="RefSeq" id="WP_052881473.1">
    <property type="nucleotide sequence ID" value="NZ_CP010904.1"/>
</dbReference>
<dbReference type="PATRIC" id="fig|1609981.3.peg.880"/>
<dbReference type="GO" id="GO:0005840">
    <property type="term" value="C:ribosome"/>
    <property type="evidence" value="ECO:0007669"/>
    <property type="project" value="UniProtKB-KW"/>
</dbReference>
<keyword evidence="2 5" id="KW-0689">Ribosomal protein</keyword>
<dbReference type="KEGG" id="vbl:L21SP4_00844"/>
<dbReference type="GO" id="GO:0006412">
    <property type="term" value="P:translation"/>
    <property type="evidence" value="ECO:0007669"/>
    <property type="project" value="UniProtKB-UniRule"/>
</dbReference>
<dbReference type="Pfam" id="PF00830">
    <property type="entry name" value="Ribosomal_L28"/>
    <property type="match status" value="1"/>
</dbReference>
<comment type="similarity">
    <text evidence="1 5">Belongs to the bacterial ribosomal protein bL28 family.</text>
</comment>
<sequence length="75" mass="8242">MAKVCEHCGKGPTTGNRIIRKGLAKKKGGIGLHTTAVTRRRFMPNLQKIRVRENGGVVTRRICTACIRAGRIEKA</sequence>
<evidence type="ECO:0000313" key="6">
    <source>
        <dbReference type="EMBL" id="AKJ64107.1"/>
    </source>
</evidence>
<dbReference type="OrthoDB" id="9805609at2"/>
<dbReference type="InterPro" id="IPR037147">
    <property type="entry name" value="Ribosomal_bL28_sf"/>
</dbReference>
<dbReference type="GO" id="GO:1990904">
    <property type="term" value="C:ribonucleoprotein complex"/>
    <property type="evidence" value="ECO:0007669"/>
    <property type="project" value="UniProtKB-KW"/>
</dbReference>
<evidence type="ECO:0000256" key="4">
    <source>
        <dbReference type="ARBA" id="ARBA00035174"/>
    </source>
</evidence>
<dbReference type="InterPro" id="IPR001383">
    <property type="entry name" value="Ribosomal_bL28_bact-type"/>
</dbReference>
<dbReference type="HAMAP" id="MF_00373">
    <property type="entry name" value="Ribosomal_bL28"/>
    <property type="match status" value="1"/>
</dbReference>
<proteinExistence type="inferred from homology"/>
<dbReference type="InterPro" id="IPR050096">
    <property type="entry name" value="Bacterial_rp_bL28"/>
</dbReference>
<dbReference type="PANTHER" id="PTHR39080">
    <property type="entry name" value="50S RIBOSOMAL PROTEIN L28"/>
    <property type="match status" value="1"/>
</dbReference>
<keyword evidence="3 5" id="KW-0687">Ribonucleoprotein</keyword>
<name>A0A0G3EFA4_9BACT</name>
<keyword evidence="7" id="KW-1185">Reference proteome</keyword>
<gene>
    <name evidence="5 6" type="primary">rpmB</name>
    <name evidence="6" type="ORF">L21SP4_00844</name>
</gene>
<evidence type="ECO:0000256" key="1">
    <source>
        <dbReference type="ARBA" id="ARBA00008760"/>
    </source>
</evidence>
<dbReference type="InterPro" id="IPR034704">
    <property type="entry name" value="Ribosomal_bL28/bL31-like_sf"/>
</dbReference>
<dbReference type="Gene3D" id="2.30.170.40">
    <property type="entry name" value="Ribosomal protein L28/L24"/>
    <property type="match status" value="1"/>
</dbReference>
<evidence type="ECO:0000256" key="2">
    <source>
        <dbReference type="ARBA" id="ARBA00022980"/>
    </source>
</evidence>
<dbReference type="InterPro" id="IPR026569">
    <property type="entry name" value="Ribosomal_bL28"/>
</dbReference>
<dbReference type="PANTHER" id="PTHR39080:SF1">
    <property type="entry name" value="LARGE RIBOSOMAL SUBUNIT PROTEIN BL28A"/>
    <property type="match status" value="1"/>
</dbReference>
<dbReference type="STRING" id="1307763.L21SP4_00844"/>
<protein>
    <recommendedName>
        <fullName evidence="4 5">Large ribosomal subunit protein bL28</fullName>
    </recommendedName>
</protein>
<reference evidence="7" key="1">
    <citation type="submission" date="2015-02" db="EMBL/GenBank/DDBJ databases">
        <title>Description and complete genome sequence of the first cultured representative of the subdivision 5 of the Verrucomicrobia phylum.</title>
        <authorList>
            <person name="Spring S."/>
            <person name="Bunk B."/>
            <person name="Sproer C."/>
            <person name="Klenk H.-P."/>
        </authorList>
    </citation>
    <scope>NUCLEOTIDE SEQUENCE [LARGE SCALE GENOMIC DNA]</scope>
    <source>
        <strain evidence="7">L21-Fru-AB</strain>
    </source>
</reference>
<organism evidence="6 7">
    <name type="scientific">Kiritimatiella glycovorans</name>
    <dbReference type="NCBI Taxonomy" id="1307763"/>
    <lineage>
        <taxon>Bacteria</taxon>
        <taxon>Pseudomonadati</taxon>
        <taxon>Kiritimatiellota</taxon>
        <taxon>Kiritimatiellia</taxon>
        <taxon>Kiritimatiellales</taxon>
        <taxon>Kiritimatiellaceae</taxon>
        <taxon>Kiritimatiella</taxon>
    </lineage>
</organism>
<evidence type="ECO:0000313" key="7">
    <source>
        <dbReference type="Proteomes" id="UP000035268"/>
    </source>
</evidence>
<evidence type="ECO:0000256" key="5">
    <source>
        <dbReference type="HAMAP-Rule" id="MF_00373"/>
    </source>
</evidence>
<dbReference type="GO" id="GO:0003735">
    <property type="term" value="F:structural constituent of ribosome"/>
    <property type="evidence" value="ECO:0007669"/>
    <property type="project" value="InterPro"/>
</dbReference>
<dbReference type="SUPFAM" id="SSF143800">
    <property type="entry name" value="L28p-like"/>
    <property type="match status" value="1"/>
</dbReference>
<dbReference type="Proteomes" id="UP000035268">
    <property type="component" value="Chromosome"/>
</dbReference>
<dbReference type="NCBIfam" id="TIGR00009">
    <property type="entry name" value="L28"/>
    <property type="match status" value="1"/>
</dbReference>
<evidence type="ECO:0000256" key="3">
    <source>
        <dbReference type="ARBA" id="ARBA00023274"/>
    </source>
</evidence>